<comment type="caution">
    <text evidence="9">The sequence shown here is derived from an EMBL/GenBank/DDBJ whole genome shotgun (WGS) entry which is preliminary data.</text>
</comment>
<evidence type="ECO:0000256" key="7">
    <source>
        <dbReference type="RuleBase" id="RU363032"/>
    </source>
</evidence>
<dbReference type="PANTHER" id="PTHR43744:SF9">
    <property type="entry name" value="POLYGALACTURONAN_RHAMNOGALACTURONAN TRANSPORT SYSTEM PERMEASE PROTEIN YTCP"/>
    <property type="match status" value="1"/>
</dbReference>
<dbReference type="AlphaFoldDB" id="A0A841SN72"/>
<evidence type="ECO:0000256" key="1">
    <source>
        <dbReference type="ARBA" id="ARBA00004651"/>
    </source>
</evidence>
<reference evidence="9 10" key="1">
    <citation type="submission" date="2020-08" db="EMBL/GenBank/DDBJ databases">
        <title>Cohnella phylogeny.</title>
        <authorList>
            <person name="Dunlap C."/>
        </authorList>
    </citation>
    <scope>NUCLEOTIDE SEQUENCE [LARGE SCALE GENOMIC DNA]</scope>
    <source>
        <strain evidence="9 10">DSM 25241</strain>
    </source>
</reference>
<sequence>MNHNREARAWQWGGHTVLLIYSAACILPFLLLFASSFTDDKVIMQSGYSFFPEKFSLDAYRYLWNESTDILRSYGITILITVAGTAFSLAMTSMLGYPISRRDLPYRHPLAFYVFFTMLFNGGLVPTYFVYTQVFDLKNTLAALLIPGLLLNGFNVLLMRTFFMTTIPPAILESAKIDGAGEIRIFYKIVLPLSLPILATIGLFQGIAYWNDWFNGLIYITNPKLFSLQNILNRIMLDIQFLSTDPALSAQASGSMDLPTASFRMAIVVIGVVPILLAYPFFQKYFVKGIAIGAVKG</sequence>
<feature type="transmembrane region" description="Helical" evidence="7">
    <location>
        <begin position="12"/>
        <end position="34"/>
    </location>
</feature>
<feature type="transmembrane region" description="Helical" evidence="7">
    <location>
        <begin position="110"/>
        <end position="129"/>
    </location>
</feature>
<feature type="transmembrane region" description="Helical" evidence="7">
    <location>
        <begin position="74"/>
        <end position="98"/>
    </location>
</feature>
<evidence type="ECO:0000256" key="5">
    <source>
        <dbReference type="ARBA" id="ARBA00022989"/>
    </source>
</evidence>
<dbReference type="InterPro" id="IPR000515">
    <property type="entry name" value="MetI-like"/>
</dbReference>
<dbReference type="Pfam" id="PF00528">
    <property type="entry name" value="BPD_transp_1"/>
    <property type="match status" value="1"/>
</dbReference>
<dbReference type="SUPFAM" id="SSF161098">
    <property type="entry name" value="MetI-like"/>
    <property type="match status" value="1"/>
</dbReference>
<feature type="transmembrane region" description="Helical" evidence="7">
    <location>
        <begin position="185"/>
        <end position="210"/>
    </location>
</feature>
<proteinExistence type="inferred from homology"/>
<evidence type="ECO:0000256" key="6">
    <source>
        <dbReference type="ARBA" id="ARBA00023136"/>
    </source>
</evidence>
<protein>
    <submittedName>
        <fullName evidence="9">Carbohydrate ABC transporter permease</fullName>
    </submittedName>
</protein>
<feature type="transmembrane region" description="Helical" evidence="7">
    <location>
        <begin position="141"/>
        <end position="164"/>
    </location>
</feature>
<dbReference type="GO" id="GO:0055085">
    <property type="term" value="P:transmembrane transport"/>
    <property type="evidence" value="ECO:0007669"/>
    <property type="project" value="InterPro"/>
</dbReference>
<comment type="subcellular location">
    <subcellularLocation>
        <location evidence="1 7">Cell membrane</location>
        <topology evidence="1 7">Multi-pass membrane protein</topology>
    </subcellularLocation>
</comment>
<evidence type="ECO:0000259" key="8">
    <source>
        <dbReference type="PROSITE" id="PS50928"/>
    </source>
</evidence>
<evidence type="ECO:0000313" key="9">
    <source>
        <dbReference type="EMBL" id="MBB6633394.1"/>
    </source>
</evidence>
<keyword evidence="3" id="KW-1003">Cell membrane</keyword>
<dbReference type="PANTHER" id="PTHR43744">
    <property type="entry name" value="ABC TRANSPORTER PERMEASE PROTEIN MG189-RELATED-RELATED"/>
    <property type="match status" value="1"/>
</dbReference>
<dbReference type="InterPro" id="IPR035906">
    <property type="entry name" value="MetI-like_sf"/>
</dbReference>
<dbReference type="Gene3D" id="1.10.3720.10">
    <property type="entry name" value="MetI-like"/>
    <property type="match status" value="1"/>
</dbReference>
<name>A0A841SN72_9BACL</name>
<organism evidence="9 10">
    <name type="scientific">Cohnella thailandensis</name>
    <dbReference type="NCBI Taxonomy" id="557557"/>
    <lineage>
        <taxon>Bacteria</taxon>
        <taxon>Bacillati</taxon>
        <taxon>Bacillota</taxon>
        <taxon>Bacilli</taxon>
        <taxon>Bacillales</taxon>
        <taxon>Paenibacillaceae</taxon>
        <taxon>Cohnella</taxon>
    </lineage>
</organism>
<keyword evidence="5 7" id="KW-1133">Transmembrane helix</keyword>
<keyword evidence="10" id="KW-1185">Reference proteome</keyword>
<dbReference type="RefSeq" id="WP_185118635.1">
    <property type="nucleotide sequence ID" value="NZ_JACJVQ010000004.1"/>
</dbReference>
<dbReference type="Proteomes" id="UP000535838">
    <property type="component" value="Unassembled WGS sequence"/>
</dbReference>
<gene>
    <name evidence="9" type="ORF">H7B67_04665</name>
</gene>
<evidence type="ECO:0000256" key="3">
    <source>
        <dbReference type="ARBA" id="ARBA00022475"/>
    </source>
</evidence>
<dbReference type="CDD" id="cd06261">
    <property type="entry name" value="TM_PBP2"/>
    <property type="match status" value="1"/>
</dbReference>
<comment type="similarity">
    <text evidence="7">Belongs to the binding-protein-dependent transport system permease family.</text>
</comment>
<evidence type="ECO:0000256" key="4">
    <source>
        <dbReference type="ARBA" id="ARBA00022692"/>
    </source>
</evidence>
<keyword evidence="2 7" id="KW-0813">Transport</keyword>
<evidence type="ECO:0000313" key="10">
    <source>
        <dbReference type="Proteomes" id="UP000535838"/>
    </source>
</evidence>
<keyword evidence="6 7" id="KW-0472">Membrane</keyword>
<accession>A0A841SN72</accession>
<feature type="transmembrane region" description="Helical" evidence="7">
    <location>
        <begin position="263"/>
        <end position="282"/>
    </location>
</feature>
<keyword evidence="4 7" id="KW-0812">Transmembrane</keyword>
<dbReference type="PROSITE" id="PS50928">
    <property type="entry name" value="ABC_TM1"/>
    <property type="match status" value="1"/>
</dbReference>
<dbReference type="EMBL" id="JACJVQ010000004">
    <property type="protein sequence ID" value="MBB6633394.1"/>
    <property type="molecule type" value="Genomic_DNA"/>
</dbReference>
<dbReference type="GO" id="GO:0005886">
    <property type="term" value="C:plasma membrane"/>
    <property type="evidence" value="ECO:0007669"/>
    <property type="project" value="UniProtKB-SubCell"/>
</dbReference>
<feature type="domain" description="ABC transmembrane type-1" evidence="8">
    <location>
        <begin position="74"/>
        <end position="277"/>
    </location>
</feature>
<evidence type="ECO:0000256" key="2">
    <source>
        <dbReference type="ARBA" id="ARBA00022448"/>
    </source>
</evidence>